<dbReference type="SUPFAM" id="SSF75169">
    <property type="entry name" value="DsrEFH-like"/>
    <property type="match status" value="1"/>
</dbReference>
<sequence>MISNNRIAIVNTATTFDDFKAKEALDLALIFASYEMPVALFFMADGVFQTKANQNPEGIGNKDFIATFKALGFYDIDDIYICQEDMVERMIEGELSVDGAEILPRTQFKQTLNNYDLVLTF</sequence>
<dbReference type="InterPro" id="IPR017462">
    <property type="entry name" value="Sulphur_relay_TusC/DsrF"/>
</dbReference>
<dbReference type="PANTHER" id="PTHR38780:SF1">
    <property type="entry name" value="PROTEIN TUSC"/>
    <property type="match status" value="1"/>
</dbReference>
<dbReference type="PANTHER" id="PTHR38780">
    <property type="entry name" value="PROTEIN TUSC"/>
    <property type="match status" value="1"/>
</dbReference>
<reference evidence="2 3" key="1">
    <citation type="submission" date="2019-05" db="EMBL/GenBank/DDBJ databases">
        <title>Genome sequences of Thalassotalea litorea 1K03283.</title>
        <authorList>
            <person name="Zhang D."/>
        </authorList>
    </citation>
    <scope>NUCLEOTIDE SEQUENCE [LARGE SCALE GENOMIC DNA]</scope>
    <source>
        <strain evidence="2 3">MCCC 1K03283</strain>
    </source>
</reference>
<accession>A0A5R9IWB2</accession>
<evidence type="ECO:0000313" key="2">
    <source>
        <dbReference type="EMBL" id="TLU66208.1"/>
    </source>
</evidence>
<dbReference type="NCBIfam" id="TIGR03010">
    <property type="entry name" value="sulf_tusC_dsrF"/>
    <property type="match status" value="1"/>
</dbReference>
<dbReference type="Gene3D" id="3.40.1260.10">
    <property type="entry name" value="DsrEFH-like"/>
    <property type="match status" value="1"/>
</dbReference>
<proteinExistence type="inferred from homology"/>
<evidence type="ECO:0000313" key="3">
    <source>
        <dbReference type="Proteomes" id="UP000307790"/>
    </source>
</evidence>
<gene>
    <name evidence="2" type="primary">tusC</name>
    <name evidence="2" type="ORF">FE810_05695</name>
</gene>
<keyword evidence="2" id="KW-0808">Transferase</keyword>
<dbReference type="InterPro" id="IPR027396">
    <property type="entry name" value="DsrEFH-like"/>
</dbReference>
<organism evidence="2 3">
    <name type="scientific">Thalassotalea litorea</name>
    <dbReference type="NCBI Taxonomy" id="2020715"/>
    <lineage>
        <taxon>Bacteria</taxon>
        <taxon>Pseudomonadati</taxon>
        <taxon>Pseudomonadota</taxon>
        <taxon>Gammaproteobacteria</taxon>
        <taxon>Alteromonadales</taxon>
        <taxon>Colwelliaceae</taxon>
        <taxon>Thalassotalea</taxon>
    </lineage>
</organism>
<dbReference type="GO" id="GO:0016740">
    <property type="term" value="F:transferase activity"/>
    <property type="evidence" value="ECO:0007669"/>
    <property type="project" value="UniProtKB-KW"/>
</dbReference>
<evidence type="ECO:0000256" key="1">
    <source>
        <dbReference type="ARBA" id="ARBA00005996"/>
    </source>
</evidence>
<dbReference type="Pfam" id="PF02635">
    <property type="entry name" value="DsrE"/>
    <property type="match status" value="1"/>
</dbReference>
<dbReference type="RefSeq" id="WP_138319084.1">
    <property type="nucleotide sequence ID" value="NZ_VCBC01000005.1"/>
</dbReference>
<protein>
    <submittedName>
        <fullName evidence="2">Sulfurtransferase complex subunit TusC</fullName>
    </submittedName>
</protein>
<dbReference type="Proteomes" id="UP000307790">
    <property type="component" value="Unassembled WGS sequence"/>
</dbReference>
<name>A0A5R9IWB2_9GAMM</name>
<dbReference type="NCBIfam" id="NF001238">
    <property type="entry name" value="PRK00211.1"/>
    <property type="match status" value="1"/>
</dbReference>
<dbReference type="InterPro" id="IPR003787">
    <property type="entry name" value="Sulphur_relay_DsrE/F-like"/>
</dbReference>
<dbReference type="OrthoDB" id="9789418at2"/>
<dbReference type="EMBL" id="VCBC01000005">
    <property type="protein sequence ID" value="TLU66208.1"/>
    <property type="molecule type" value="Genomic_DNA"/>
</dbReference>
<keyword evidence="3" id="KW-1185">Reference proteome</keyword>
<comment type="caution">
    <text evidence="2">The sequence shown here is derived from an EMBL/GenBank/DDBJ whole genome shotgun (WGS) entry which is preliminary data.</text>
</comment>
<dbReference type="AlphaFoldDB" id="A0A5R9IWB2"/>
<comment type="similarity">
    <text evidence="1">Belongs to the DsrF/TusC family.</text>
</comment>